<keyword evidence="9" id="KW-0503">Monooxygenase</keyword>
<comment type="cofactor">
    <cofactor evidence="1">
        <name>heme</name>
        <dbReference type="ChEBI" id="CHEBI:30413"/>
    </cofactor>
</comment>
<dbReference type="SUPFAM" id="SSF48264">
    <property type="entry name" value="Cytochrome P450"/>
    <property type="match status" value="1"/>
</dbReference>
<evidence type="ECO:0000313" key="10">
    <source>
        <dbReference type="EMBL" id="KAF4610225.1"/>
    </source>
</evidence>
<dbReference type="EMBL" id="JAACJL010000059">
    <property type="protein sequence ID" value="KAF4610225.1"/>
    <property type="molecule type" value="Genomic_DNA"/>
</dbReference>
<dbReference type="InterPro" id="IPR002213">
    <property type="entry name" value="UDP_glucos_trans"/>
</dbReference>
<evidence type="ECO:0000256" key="5">
    <source>
        <dbReference type="ARBA" id="ARBA00022679"/>
    </source>
</evidence>
<dbReference type="Pfam" id="PF00201">
    <property type="entry name" value="UDPGT"/>
    <property type="match status" value="1"/>
</dbReference>
<dbReference type="GO" id="GO:0016705">
    <property type="term" value="F:oxidoreductase activity, acting on paired donors, with incorporation or reduction of molecular oxygen"/>
    <property type="evidence" value="ECO:0007669"/>
    <property type="project" value="InterPro"/>
</dbReference>
<dbReference type="InterPro" id="IPR001128">
    <property type="entry name" value="Cyt_P450"/>
</dbReference>
<dbReference type="PANTHER" id="PTHR46300:SF7">
    <property type="entry name" value="P450, PUTATIVE (EUROFUNG)-RELATED"/>
    <property type="match status" value="1"/>
</dbReference>
<evidence type="ECO:0000256" key="2">
    <source>
        <dbReference type="ARBA" id="ARBA00005179"/>
    </source>
</evidence>
<keyword evidence="7" id="KW-0560">Oxidoreductase</keyword>
<dbReference type="Proteomes" id="UP000521872">
    <property type="component" value="Unassembled WGS sequence"/>
</dbReference>
<protein>
    <submittedName>
        <fullName evidence="10">Uncharacterized protein</fullName>
    </submittedName>
</protein>
<evidence type="ECO:0000256" key="8">
    <source>
        <dbReference type="ARBA" id="ARBA00023004"/>
    </source>
</evidence>
<dbReference type="CDD" id="cd03784">
    <property type="entry name" value="GT1_Gtf-like"/>
    <property type="match status" value="1"/>
</dbReference>
<dbReference type="GO" id="GO:0020037">
    <property type="term" value="F:heme binding"/>
    <property type="evidence" value="ECO:0007669"/>
    <property type="project" value="InterPro"/>
</dbReference>
<dbReference type="SUPFAM" id="SSF53756">
    <property type="entry name" value="UDP-Glycosyltransferase/glycogen phosphorylase"/>
    <property type="match status" value="1"/>
</dbReference>
<dbReference type="AlphaFoldDB" id="A0A8H4QG78"/>
<dbReference type="Pfam" id="PF00067">
    <property type="entry name" value="p450"/>
    <property type="match status" value="1"/>
</dbReference>
<dbReference type="InterPro" id="IPR036396">
    <property type="entry name" value="Cyt_P450_sf"/>
</dbReference>
<evidence type="ECO:0000256" key="3">
    <source>
        <dbReference type="ARBA" id="ARBA00010617"/>
    </source>
</evidence>
<comment type="caution">
    <text evidence="10">The sequence shown here is derived from an EMBL/GenBank/DDBJ whole genome shotgun (WGS) entry which is preliminary data.</text>
</comment>
<comment type="similarity">
    <text evidence="3">Belongs to the cytochrome P450 family.</text>
</comment>
<dbReference type="InterPro" id="IPR002401">
    <property type="entry name" value="Cyt_P450_E_grp-I"/>
</dbReference>
<evidence type="ECO:0000256" key="9">
    <source>
        <dbReference type="ARBA" id="ARBA00023033"/>
    </source>
</evidence>
<dbReference type="GO" id="GO:0008194">
    <property type="term" value="F:UDP-glycosyltransferase activity"/>
    <property type="evidence" value="ECO:0007669"/>
    <property type="project" value="InterPro"/>
</dbReference>
<sequence length="917" mass="102677">MGPFCIFAARLVKEQNDIAFTMVVPPDFLQKVEDELTSELREPLSGKYQARIREARTRVLSSFKSTTSDPFENVKQLFATYSGVYEDLTSGKAVSCSERGTSFEALPPPTAVILDFQITKSITGNTVPVFAWATGHAPSIFRVFAPARLGGKGDIKAQTEAEAARLGITPEELGDKLFKDTTGAVMKLPGVPEMYDYEEQPQILPFEIPLLPIVGGASVTHVLRRNRLLKECDGILAASSHAWENEGIEALRSWFADWNKELYSIGPLLPSSYGKLEQSSRGGRNVQEFLDRMLSERGEKSVVLISLGSVFWPKDTGYLEEVVDAMIEKGFPFILSHASPFASLTEEITRKVQESGIGQLTKWCPQQYVLAHPATGWFLSHCGHNSVTESLGSGIPIIAWPFEGDQPITAAHLESLNLAIELREVRTGPHASKPLHRSGKGAAGTREAVGAEIRTVIDTCRGPRGAELQRNAKNMQARMAKAWDEEGPARRELSAFLKNRAEMIAFEDFIKNTETLVLLGALALAFLIHVLRLRKKPVVPYPPGPKQLPILGNLLQMPSGGFEWKVYDRMCKELGTDIMYLRAGGSDIILLNSLEAVTDLFDKRSLIYSNRMGWGWMFSMVNYGNYWRDRRRTFTKYFQAEDPSVYRTNHRNFVRGMLPQLLESPDDFGEISRNAVGGSSLSLAYGLSIKKKHDPYIKVAETALASLNEALMPSNFLVNVIPALQYIPSFFPGAEFKKKARQWARFQEDLRNLPFEQTLLDMIATNKRQYSYEFQANGNAKPSFCQIYLEKITNLEGEEKERQEEMIKDAAGIAFVGSVDTTLAVIRTFYAAMLLFPDAQKKAQKELDRVLAGRLPEYLDEKDLPYVTALVKEILRWNPVVPLGKSKLRCVPHSSKEDDIYRGYYIPKGALLIPNAW</sequence>
<dbReference type="Gene3D" id="1.10.630.10">
    <property type="entry name" value="Cytochrome P450"/>
    <property type="match status" value="1"/>
</dbReference>
<keyword evidence="11" id="KW-1185">Reference proteome</keyword>
<keyword evidence="6" id="KW-0479">Metal-binding</keyword>
<evidence type="ECO:0000256" key="7">
    <source>
        <dbReference type="ARBA" id="ARBA00023002"/>
    </source>
</evidence>
<dbReference type="GO" id="GO:0005506">
    <property type="term" value="F:iron ion binding"/>
    <property type="evidence" value="ECO:0007669"/>
    <property type="project" value="InterPro"/>
</dbReference>
<evidence type="ECO:0000256" key="6">
    <source>
        <dbReference type="ARBA" id="ARBA00022723"/>
    </source>
</evidence>
<evidence type="ECO:0000256" key="4">
    <source>
        <dbReference type="ARBA" id="ARBA00022617"/>
    </source>
</evidence>
<name>A0A8H4QG78_9AGAR</name>
<keyword evidence="5" id="KW-0808">Transferase</keyword>
<reference evidence="10 11" key="1">
    <citation type="submission" date="2019-12" db="EMBL/GenBank/DDBJ databases">
        <authorList>
            <person name="Floudas D."/>
            <person name="Bentzer J."/>
            <person name="Ahren D."/>
            <person name="Johansson T."/>
            <person name="Persson P."/>
            <person name="Tunlid A."/>
        </authorList>
    </citation>
    <scope>NUCLEOTIDE SEQUENCE [LARGE SCALE GENOMIC DNA]</scope>
    <source>
        <strain evidence="10 11">CBS 102.39</strain>
    </source>
</reference>
<proteinExistence type="inferred from homology"/>
<dbReference type="GO" id="GO:0004497">
    <property type="term" value="F:monooxygenase activity"/>
    <property type="evidence" value="ECO:0007669"/>
    <property type="project" value="UniProtKB-KW"/>
</dbReference>
<comment type="pathway">
    <text evidence="2">Secondary metabolite biosynthesis.</text>
</comment>
<evidence type="ECO:0000313" key="11">
    <source>
        <dbReference type="Proteomes" id="UP000521872"/>
    </source>
</evidence>
<organism evidence="10 11">
    <name type="scientific">Agrocybe pediades</name>
    <dbReference type="NCBI Taxonomy" id="84607"/>
    <lineage>
        <taxon>Eukaryota</taxon>
        <taxon>Fungi</taxon>
        <taxon>Dikarya</taxon>
        <taxon>Basidiomycota</taxon>
        <taxon>Agaricomycotina</taxon>
        <taxon>Agaricomycetes</taxon>
        <taxon>Agaricomycetidae</taxon>
        <taxon>Agaricales</taxon>
        <taxon>Agaricineae</taxon>
        <taxon>Strophariaceae</taxon>
        <taxon>Agrocybe</taxon>
    </lineage>
</organism>
<dbReference type="PANTHER" id="PTHR46300">
    <property type="entry name" value="P450, PUTATIVE (EUROFUNG)-RELATED-RELATED"/>
    <property type="match status" value="1"/>
</dbReference>
<dbReference type="PRINTS" id="PR00463">
    <property type="entry name" value="EP450I"/>
</dbReference>
<evidence type="ECO:0000256" key="1">
    <source>
        <dbReference type="ARBA" id="ARBA00001971"/>
    </source>
</evidence>
<gene>
    <name evidence="10" type="ORF">D9613_010345</name>
</gene>
<accession>A0A8H4QG78</accession>
<keyword evidence="8" id="KW-0408">Iron</keyword>
<keyword evidence="4" id="KW-0349">Heme</keyword>
<dbReference type="InterPro" id="IPR050364">
    <property type="entry name" value="Cytochrome_P450_fung"/>
</dbReference>
<dbReference type="Gene3D" id="3.40.50.2000">
    <property type="entry name" value="Glycogen Phosphorylase B"/>
    <property type="match status" value="2"/>
</dbReference>